<sequence length="383" mass="43745">MNLGIRAPFHLITTQDHPATAPMVLCISNIIWPDTLSSPDGQQVNHVPLLEVTDGWYRLKAKLDSTMISALDRRKLCIGRKIAVVGCRLDTERKDPLEPLDAYESTKLILNGNSSQLAPWHTKLGFQRGPYVFAMHSLTPEGGNVALMDIVVLQVHPVAYFEFRIGPDGNKYQEGPRNDADEATCRENWRRKREAAESKLNEAHEKNVARYLSYADRLDQKASLATVSEEPPDNIDTLYDELEQSDSAGRVLSRMRGSTAVWLARYIRERLEKDQERVRDELEKEVNELCPPRVIRSFRVIGIQDSRTSKFPANRTAQLTIWDVVDLRLAEDKPRGYFEVGWRCLVTNLMPSSKKAWMGHERGSEIYLVTTRASKWQKLKTLE</sequence>
<dbReference type="PANTHER" id="PTHR11289">
    <property type="entry name" value="BREAST CANCER TYPE 2 SUSCEPTIBILITY PROTEIN BRCA2"/>
    <property type="match status" value="1"/>
</dbReference>
<dbReference type="GO" id="GO:0000724">
    <property type="term" value="P:double-strand break repair via homologous recombination"/>
    <property type="evidence" value="ECO:0007669"/>
    <property type="project" value="InterPro"/>
</dbReference>
<dbReference type="PANTHER" id="PTHR11289:SF0">
    <property type="entry name" value="BREAST CANCER TYPE 2 SUSCEPTIBILITY PROTEIN"/>
    <property type="match status" value="1"/>
</dbReference>
<name>A0A9P5UD75_9AGAR</name>
<organism evidence="2 3">
    <name type="scientific">Rhodocollybia butyracea</name>
    <dbReference type="NCBI Taxonomy" id="206335"/>
    <lineage>
        <taxon>Eukaryota</taxon>
        <taxon>Fungi</taxon>
        <taxon>Dikarya</taxon>
        <taxon>Basidiomycota</taxon>
        <taxon>Agaricomycotina</taxon>
        <taxon>Agaricomycetes</taxon>
        <taxon>Agaricomycetidae</taxon>
        <taxon>Agaricales</taxon>
        <taxon>Marasmiineae</taxon>
        <taxon>Omphalotaceae</taxon>
        <taxon>Rhodocollybia</taxon>
    </lineage>
</organism>
<dbReference type="Proteomes" id="UP000772434">
    <property type="component" value="Unassembled WGS sequence"/>
</dbReference>
<proteinExistence type="predicted"/>
<dbReference type="AlphaFoldDB" id="A0A9P5UD75"/>
<feature type="domain" description="BRCA2 OB1" evidence="1">
    <location>
        <begin position="10"/>
        <end position="128"/>
    </location>
</feature>
<dbReference type="InterPro" id="IPR012340">
    <property type="entry name" value="NA-bd_OB-fold"/>
</dbReference>
<evidence type="ECO:0000259" key="1">
    <source>
        <dbReference type="Pfam" id="PF09103"/>
    </source>
</evidence>
<dbReference type="GO" id="GO:0006355">
    <property type="term" value="P:regulation of DNA-templated transcription"/>
    <property type="evidence" value="ECO:0007669"/>
    <property type="project" value="TreeGrafter"/>
</dbReference>
<keyword evidence="3" id="KW-1185">Reference proteome</keyword>
<evidence type="ECO:0000313" key="3">
    <source>
        <dbReference type="Proteomes" id="UP000772434"/>
    </source>
</evidence>
<dbReference type="Gene3D" id="2.40.50.140">
    <property type="entry name" value="Nucleic acid-binding proteins"/>
    <property type="match status" value="3"/>
</dbReference>
<dbReference type="OrthoDB" id="21095at2759"/>
<accession>A0A9P5UD75</accession>
<gene>
    <name evidence="2" type="ORF">BDP27DRAFT_1316125</name>
</gene>
<dbReference type="InterPro" id="IPR015525">
    <property type="entry name" value="BRCA2"/>
</dbReference>
<evidence type="ECO:0000313" key="2">
    <source>
        <dbReference type="EMBL" id="KAF9074882.1"/>
    </source>
</evidence>
<dbReference type="Pfam" id="PF09103">
    <property type="entry name" value="BRCA-2_OB1"/>
    <property type="match status" value="1"/>
</dbReference>
<protein>
    <recommendedName>
        <fullName evidence="1">BRCA2 OB1 domain-containing protein</fullName>
    </recommendedName>
</protein>
<dbReference type="EMBL" id="JADNRY010000011">
    <property type="protein sequence ID" value="KAF9074882.1"/>
    <property type="molecule type" value="Genomic_DNA"/>
</dbReference>
<reference evidence="2" key="1">
    <citation type="submission" date="2020-11" db="EMBL/GenBank/DDBJ databases">
        <authorList>
            <consortium name="DOE Joint Genome Institute"/>
            <person name="Ahrendt S."/>
            <person name="Riley R."/>
            <person name="Andreopoulos W."/>
            <person name="Labutti K."/>
            <person name="Pangilinan J."/>
            <person name="Ruiz-Duenas F.J."/>
            <person name="Barrasa J.M."/>
            <person name="Sanchez-Garcia M."/>
            <person name="Camarero S."/>
            <person name="Miyauchi S."/>
            <person name="Serrano A."/>
            <person name="Linde D."/>
            <person name="Babiker R."/>
            <person name="Drula E."/>
            <person name="Ayuso-Fernandez I."/>
            <person name="Pacheco R."/>
            <person name="Padilla G."/>
            <person name="Ferreira P."/>
            <person name="Barriuso J."/>
            <person name="Kellner H."/>
            <person name="Castanera R."/>
            <person name="Alfaro M."/>
            <person name="Ramirez L."/>
            <person name="Pisabarro A.G."/>
            <person name="Kuo A."/>
            <person name="Tritt A."/>
            <person name="Lipzen A."/>
            <person name="He G."/>
            <person name="Yan M."/>
            <person name="Ng V."/>
            <person name="Cullen D."/>
            <person name="Martin F."/>
            <person name="Rosso M.-N."/>
            <person name="Henrissat B."/>
            <person name="Hibbett D."/>
            <person name="Martinez A.T."/>
            <person name="Grigoriev I.V."/>
        </authorList>
    </citation>
    <scope>NUCLEOTIDE SEQUENCE</scope>
    <source>
        <strain evidence="2">AH 40177</strain>
    </source>
</reference>
<dbReference type="SUPFAM" id="SSF50249">
    <property type="entry name" value="Nucleic acid-binding proteins"/>
    <property type="match status" value="2"/>
</dbReference>
<dbReference type="InterPro" id="IPR015187">
    <property type="entry name" value="BRCA2_OB_1"/>
</dbReference>
<comment type="caution">
    <text evidence="2">The sequence shown here is derived from an EMBL/GenBank/DDBJ whole genome shotgun (WGS) entry which is preliminary data.</text>
</comment>